<dbReference type="RefSeq" id="WP_285733701.1">
    <property type="nucleotide sequence ID" value="NZ_BSSA01000002.1"/>
</dbReference>
<sequence>MGSDFDREFSLAFAEQGWRTETSPREALNQWQRFAADCTAGFPWDLEDYLNDLSLRTVLSKVLPELTGPEADGVRDAVERADVDVRQVLTQESFLSFPNDQWWLRNSPSYAARHFCEEFESAYGVRIRARSRFDDDVAAFSLLVADGFEPADACLRFRSSGRYATTANGLFLRAAREALGLDRRAARTVWSWLTGEITDDEFRASLRAA</sequence>
<gene>
    <name evidence="1" type="ORF">Kpho02_08370</name>
</gene>
<comment type="caution">
    <text evidence="1">The sequence shown here is derived from an EMBL/GenBank/DDBJ whole genome shotgun (WGS) entry which is preliminary data.</text>
</comment>
<evidence type="ECO:0000313" key="1">
    <source>
        <dbReference type="EMBL" id="GLW68538.1"/>
    </source>
</evidence>
<dbReference type="AlphaFoldDB" id="A0A9W6UZS4"/>
<name>A0A9W6UZS4_9ACTN</name>
<dbReference type="Proteomes" id="UP001165041">
    <property type="component" value="Unassembled WGS sequence"/>
</dbReference>
<organism evidence="1 2">
    <name type="scientific">Kitasatospora phosalacinea</name>
    <dbReference type="NCBI Taxonomy" id="2065"/>
    <lineage>
        <taxon>Bacteria</taxon>
        <taxon>Bacillati</taxon>
        <taxon>Actinomycetota</taxon>
        <taxon>Actinomycetes</taxon>
        <taxon>Kitasatosporales</taxon>
        <taxon>Streptomycetaceae</taxon>
        <taxon>Kitasatospora</taxon>
    </lineage>
</organism>
<reference evidence="1" key="1">
    <citation type="submission" date="2023-02" db="EMBL/GenBank/DDBJ databases">
        <title>Kitasatospora phosalacinea NBRC 14627.</title>
        <authorList>
            <person name="Ichikawa N."/>
            <person name="Sato H."/>
            <person name="Tonouchi N."/>
        </authorList>
    </citation>
    <scope>NUCLEOTIDE SEQUENCE</scope>
    <source>
        <strain evidence="1">NBRC 14627</strain>
    </source>
</reference>
<accession>A0A9W6UZS4</accession>
<proteinExistence type="predicted"/>
<dbReference type="EMBL" id="BSSA01000002">
    <property type="protein sequence ID" value="GLW68538.1"/>
    <property type="molecule type" value="Genomic_DNA"/>
</dbReference>
<evidence type="ECO:0000313" key="2">
    <source>
        <dbReference type="Proteomes" id="UP001165041"/>
    </source>
</evidence>
<protein>
    <submittedName>
        <fullName evidence="1">Uncharacterized protein</fullName>
    </submittedName>
</protein>